<dbReference type="SUPFAM" id="SSF56112">
    <property type="entry name" value="Protein kinase-like (PK-like)"/>
    <property type="match status" value="1"/>
</dbReference>
<dbReference type="Proteomes" id="UP000077684">
    <property type="component" value="Unassembled WGS sequence"/>
</dbReference>
<comment type="catalytic activity">
    <reaction evidence="7">
        <text>L-threonyl-[protein] + ATP = O-phospho-L-threonyl-[protein] + ADP + H(+)</text>
        <dbReference type="Rhea" id="RHEA:46608"/>
        <dbReference type="Rhea" id="RHEA-COMP:11060"/>
        <dbReference type="Rhea" id="RHEA-COMP:11605"/>
        <dbReference type="ChEBI" id="CHEBI:15378"/>
        <dbReference type="ChEBI" id="CHEBI:30013"/>
        <dbReference type="ChEBI" id="CHEBI:30616"/>
        <dbReference type="ChEBI" id="CHEBI:61977"/>
        <dbReference type="ChEBI" id="CHEBI:456216"/>
        <dbReference type="EC" id="2.7.11.1"/>
    </reaction>
</comment>
<evidence type="ECO:0000256" key="9">
    <source>
        <dbReference type="PROSITE-ProRule" id="PRU10141"/>
    </source>
</evidence>
<protein>
    <recommendedName>
        <fullName evidence="1">non-specific serine/threonine protein kinase</fullName>
        <ecNumber evidence="1">2.7.11.1</ecNumber>
    </recommendedName>
</protein>
<feature type="compositionally biased region" description="Low complexity" evidence="10">
    <location>
        <begin position="500"/>
        <end position="520"/>
    </location>
</feature>
<gene>
    <name evidence="12" type="ORF">A4X06_0g1024</name>
</gene>
<comment type="caution">
    <text evidence="12">The sequence shown here is derived from an EMBL/GenBank/DDBJ whole genome shotgun (WGS) entry which is preliminary data.</text>
</comment>
<dbReference type="PANTHER" id="PTHR47634">
    <property type="entry name" value="PROTEIN KINASE DOMAIN-CONTAINING PROTEIN-RELATED"/>
    <property type="match status" value="1"/>
</dbReference>
<dbReference type="GO" id="GO:0005737">
    <property type="term" value="C:cytoplasm"/>
    <property type="evidence" value="ECO:0007669"/>
    <property type="project" value="TreeGrafter"/>
</dbReference>
<keyword evidence="3" id="KW-0808">Transferase</keyword>
<dbReference type="GO" id="GO:0005524">
    <property type="term" value="F:ATP binding"/>
    <property type="evidence" value="ECO:0007669"/>
    <property type="project" value="UniProtKB-UniRule"/>
</dbReference>
<name>A0A8X7MZ67_9BASI</name>
<feature type="compositionally biased region" description="Basic and acidic residues" evidence="10">
    <location>
        <begin position="274"/>
        <end position="285"/>
    </location>
</feature>
<evidence type="ECO:0000256" key="8">
    <source>
        <dbReference type="ARBA" id="ARBA00048679"/>
    </source>
</evidence>
<dbReference type="PROSITE" id="PS00107">
    <property type="entry name" value="PROTEIN_KINASE_ATP"/>
    <property type="match status" value="1"/>
</dbReference>
<dbReference type="InterPro" id="IPR017441">
    <property type="entry name" value="Protein_kinase_ATP_BS"/>
</dbReference>
<dbReference type="InterPro" id="IPR011009">
    <property type="entry name" value="Kinase-like_dom_sf"/>
</dbReference>
<dbReference type="InterPro" id="IPR000719">
    <property type="entry name" value="Prot_kinase_dom"/>
</dbReference>
<dbReference type="FunFam" id="3.30.200.20:FF:000076">
    <property type="entry name" value="CMGC/SRPK protein kinase"/>
    <property type="match status" value="1"/>
</dbReference>
<evidence type="ECO:0000256" key="4">
    <source>
        <dbReference type="ARBA" id="ARBA00022741"/>
    </source>
</evidence>
<feature type="compositionally biased region" description="Low complexity" evidence="10">
    <location>
        <begin position="465"/>
        <end position="493"/>
    </location>
</feature>
<dbReference type="InterPro" id="IPR051334">
    <property type="entry name" value="SRPK"/>
</dbReference>
<evidence type="ECO:0000256" key="3">
    <source>
        <dbReference type="ARBA" id="ARBA00022679"/>
    </source>
</evidence>
<dbReference type="PANTHER" id="PTHR47634:SF9">
    <property type="entry name" value="PROTEIN KINASE DOMAIN-CONTAINING PROTEIN-RELATED"/>
    <property type="match status" value="1"/>
</dbReference>
<feature type="domain" description="Protein kinase" evidence="11">
    <location>
        <begin position="57"/>
        <end position="721"/>
    </location>
</feature>
<reference evidence="12" key="1">
    <citation type="submission" date="2016-04" db="EMBL/GenBank/DDBJ databases">
        <authorList>
            <person name="Nguyen H.D."/>
            <person name="Samba Siva P."/>
            <person name="Cullis J."/>
            <person name="Levesque C.A."/>
            <person name="Hambleton S."/>
        </authorList>
    </citation>
    <scope>NUCLEOTIDE SEQUENCE</scope>
    <source>
        <strain evidence="12">DAOMC 236426</strain>
    </source>
</reference>
<dbReference type="AlphaFoldDB" id="A0A8X7MZ67"/>
<dbReference type="GO" id="GO:0000245">
    <property type="term" value="P:spliceosomal complex assembly"/>
    <property type="evidence" value="ECO:0007669"/>
    <property type="project" value="TreeGrafter"/>
</dbReference>
<feature type="binding site" evidence="9">
    <location>
        <position position="86"/>
    </location>
    <ligand>
        <name>ATP</name>
        <dbReference type="ChEBI" id="CHEBI:30616"/>
    </ligand>
</feature>
<evidence type="ECO:0000313" key="12">
    <source>
        <dbReference type="EMBL" id="KAE8254182.1"/>
    </source>
</evidence>
<feature type="region of interest" description="Disordered" evidence="10">
    <location>
        <begin position="1"/>
        <end position="23"/>
    </location>
</feature>
<feature type="region of interest" description="Disordered" evidence="10">
    <location>
        <begin position="832"/>
        <end position="863"/>
    </location>
</feature>
<dbReference type="InterPro" id="IPR008271">
    <property type="entry name" value="Ser/Thr_kinase_AS"/>
</dbReference>
<evidence type="ECO:0000256" key="7">
    <source>
        <dbReference type="ARBA" id="ARBA00047899"/>
    </source>
</evidence>
<evidence type="ECO:0000256" key="2">
    <source>
        <dbReference type="ARBA" id="ARBA00022527"/>
    </source>
</evidence>
<feature type="compositionally biased region" description="Low complexity" evidence="10">
    <location>
        <begin position="246"/>
        <end position="261"/>
    </location>
</feature>
<evidence type="ECO:0000313" key="13">
    <source>
        <dbReference type="Proteomes" id="UP000077684"/>
    </source>
</evidence>
<dbReference type="Gene3D" id="3.30.200.20">
    <property type="entry name" value="Phosphorylase Kinase, domain 1"/>
    <property type="match status" value="1"/>
</dbReference>
<dbReference type="EC" id="2.7.11.1" evidence="1"/>
<feature type="compositionally biased region" description="Low complexity" evidence="10">
    <location>
        <begin position="390"/>
        <end position="438"/>
    </location>
</feature>
<feature type="region of interest" description="Disordered" evidence="10">
    <location>
        <begin position="274"/>
        <end position="372"/>
    </location>
</feature>
<keyword evidence="13" id="KW-1185">Reference proteome</keyword>
<dbReference type="Pfam" id="PF00069">
    <property type="entry name" value="Pkinase"/>
    <property type="match status" value="2"/>
</dbReference>
<feature type="region of interest" description="Disordered" evidence="10">
    <location>
        <begin position="777"/>
        <end position="813"/>
    </location>
</feature>
<evidence type="ECO:0000256" key="6">
    <source>
        <dbReference type="ARBA" id="ARBA00022840"/>
    </source>
</evidence>
<feature type="compositionally biased region" description="Low complexity" evidence="10">
    <location>
        <begin position="293"/>
        <end position="347"/>
    </location>
</feature>
<dbReference type="PROSITE" id="PS00108">
    <property type="entry name" value="PROTEIN_KINASE_ST"/>
    <property type="match status" value="1"/>
</dbReference>
<dbReference type="EMBL" id="LWDE02000061">
    <property type="protein sequence ID" value="KAE8254182.1"/>
    <property type="molecule type" value="Genomic_DNA"/>
</dbReference>
<dbReference type="FunFam" id="1.10.510.10:FF:000541">
    <property type="entry name" value="CMGC/SRPK protein kinase"/>
    <property type="match status" value="1"/>
</dbReference>
<evidence type="ECO:0000256" key="5">
    <source>
        <dbReference type="ARBA" id="ARBA00022777"/>
    </source>
</evidence>
<proteinExistence type="predicted"/>
<feature type="region of interest" description="Disordered" evidence="10">
    <location>
        <begin position="878"/>
        <end position="950"/>
    </location>
</feature>
<comment type="catalytic activity">
    <reaction evidence="8">
        <text>L-seryl-[protein] + ATP = O-phospho-L-seryl-[protein] + ADP + H(+)</text>
        <dbReference type="Rhea" id="RHEA:17989"/>
        <dbReference type="Rhea" id="RHEA-COMP:9863"/>
        <dbReference type="Rhea" id="RHEA-COMP:11604"/>
        <dbReference type="ChEBI" id="CHEBI:15378"/>
        <dbReference type="ChEBI" id="CHEBI:29999"/>
        <dbReference type="ChEBI" id="CHEBI:30616"/>
        <dbReference type="ChEBI" id="CHEBI:83421"/>
        <dbReference type="ChEBI" id="CHEBI:456216"/>
        <dbReference type="EC" id="2.7.11.1"/>
    </reaction>
</comment>
<dbReference type="FunFam" id="1.10.510.10:FF:000409">
    <property type="entry name" value="CMGC/SRPK protein kinase"/>
    <property type="match status" value="1"/>
</dbReference>
<dbReference type="Gene3D" id="1.10.510.10">
    <property type="entry name" value="Transferase(Phosphotransferase) domain 1"/>
    <property type="match status" value="2"/>
</dbReference>
<keyword evidence="5" id="KW-0418">Kinase</keyword>
<dbReference type="GO" id="GO:0050684">
    <property type="term" value="P:regulation of mRNA processing"/>
    <property type="evidence" value="ECO:0007669"/>
    <property type="project" value="TreeGrafter"/>
</dbReference>
<keyword evidence="4 9" id="KW-0547">Nucleotide-binding</keyword>
<organism evidence="12 13">
    <name type="scientific">Tilletia controversa</name>
    <name type="common">dwarf bunt fungus</name>
    <dbReference type="NCBI Taxonomy" id="13291"/>
    <lineage>
        <taxon>Eukaryota</taxon>
        <taxon>Fungi</taxon>
        <taxon>Dikarya</taxon>
        <taxon>Basidiomycota</taxon>
        <taxon>Ustilaginomycotina</taxon>
        <taxon>Exobasidiomycetes</taxon>
        <taxon>Tilletiales</taxon>
        <taxon>Tilletiaceae</taxon>
        <taxon>Tilletia</taxon>
    </lineage>
</organism>
<accession>A0A8X7MZ67</accession>
<sequence>MSLSQEQLSEGFEPSSSATNTSDIVSVATEDEEDLKDYCKGGYHPVHVGDTFSDNRYLIVRKLGWGHFSTVWLAKDFKMNRHVALKVVKSAQHYTETALDEIKLLQKLVAANPNHAGRRHCVSLLDHFKHRGPNGTHVCMVFEVLGENLLGLIKRYQHRGVPPNIVKQIAKQVLLGLDYMHSECGIIHTDLKPENVLICIEDVEAVVQAELRTNPAAVPTKIVGVPPSQGRGGTQTPRREGIFITGSQPLPSPSSSLGSSPMFDKWAFGMSRIDNGDSDRVRSGDSHSGTGTGATSTSGLGGAPSLSALASGSGAGSSSNSNSTGGPTTAAAAVTPGGSAAVSAGTSKDADILGHGFSQMSTNEPTPEPFGTKKQLTTAVVHHGPSLLTQQVQAQRQAQEQQRQQQEASGSGSASGHGSAAPAAVTAAENATASTTDTPMSTNGSYSPASHHSAMSTDPPTIPVSEPAATTSASTDATPSGAQDASSASSSSHPQPPPLSESTGVAVDSSSATTTTTTSGNAAPGPSNLSQYYAPAPAAGDPNTLPPPPPYDPSSLERITVKIADLGNACWTDHHFTNDIQTRQYRCPEVILGANWGTSADMWSAACMFFELLTGDYLFDPAAGTRYNKDDDHIAQVIELLGDFPKPLAFSGKYSADLFNRRGELRHIQRLRFWPLISVLQEKYLMPFDEANQLSTFLLPMLRLHPERRAPARDLTDHEWIGGIKVQGELELEWARARGQLADASMSDAPGVGGGGGGPAGSGSAPVDIARMMGTATGGAEDMNDALKPISSSFGSTGGVEMSPNVSQMPPGLVLNHASMDEAKRRALQASTLRGASKGEEGEGAARGGSSSRLGAGEEAMPEGEAAISSLLLATESRSVPPPATRDHAPAGAGAASQPPAVAAPLRSSTLATSAPATGTSASGSLDPAAAVAGAPQQQQNLTPAAVAAQ</sequence>
<keyword evidence="2" id="KW-0723">Serine/threonine-protein kinase</keyword>
<dbReference type="GO" id="GO:0005634">
    <property type="term" value="C:nucleus"/>
    <property type="evidence" value="ECO:0007669"/>
    <property type="project" value="TreeGrafter"/>
</dbReference>
<feature type="compositionally biased region" description="Polar residues" evidence="10">
    <location>
        <begin position="439"/>
        <end position="459"/>
    </location>
</feature>
<evidence type="ECO:0000256" key="10">
    <source>
        <dbReference type="SAM" id="MobiDB-lite"/>
    </source>
</evidence>
<feature type="compositionally biased region" description="Low complexity" evidence="10">
    <location>
        <begin position="890"/>
        <end position="940"/>
    </location>
</feature>
<feature type="compositionally biased region" description="Low complexity" evidence="10">
    <location>
        <begin position="848"/>
        <end position="863"/>
    </location>
</feature>
<feature type="region of interest" description="Disordered" evidence="10">
    <location>
        <begin position="220"/>
        <end position="261"/>
    </location>
</feature>
<keyword evidence="6 9" id="KW-0067">ATP-binding</keyword>
<dbReference type="PROSITE" id="PS50011">
    <property type="entry name" value="PROTEIN_KINASE_DOM"/>
    <property type="match status" value="1"/>
</dbReference>
<feature type="region of interest" description="Disordered" evidence="10">
    <location>
        <begin position="390"/>
        <end position="555"/>
    </location>
</feature>
<evidence type="ECO:0000256" key="1">
    <source>
        <dbReference type="ARBA" id="ARBA00012513"/>
    </source>
</evidence>
<evidence type="ECO:0000259" key="11">
    <source>
        <dbReference type="PROSITE" id="PS50011"/>
    </source>
</evidence>
<dbReference type="GO" id="GO:0004674">
    <property type="term" value="F:protein serine/threonine kinase activity"/>
    <property type="evidence" value="ECO:0007669"/>
    <property type="project" value="UniProtKB-KW"/>
</dbReference>
<reference evidence="12" key="2">
    <citation type="journal article" date="2019" name="IMA Fungus">
        <title>Genome sequencing and comparison of five Tilletia species to identify candidate genes for the detection of regulated species infecting wheat.</title>
        <authorList>
            <person name="Nguyen H.D.T."/>
            <person name="Sultana T."/>
            <person name="Kesanakurti P."/>
            <person name="Hambleton S."/>
        </authorList>
    </citation>
    <scope>NUCLEOTIDE SEQUENCE</scope>
    <source>
        <strain evidence="12">DAOMC 236426</strain>
    </source>
</reference>
<dbReference type="SMART" id="SM00220">
    <property type="entry name" value="S_TKc"/>
    <property type="match status" value="1"/>
</dbReference>